<dbReference type="InterPro" id="IPR032473">
    <property type="entry name" value="Argonaute_Mid_dom"/>
</dbReference>
<evidence type="ECO:0000256" key="1">
    <source>
        <dbReference type="RuleBase" id="RU361178"/>
    </source>
</evidence>
<dbReference type="SMART" id="SM00949">
    <property type="entry name" value="PAZ"/>
    <property type="match status" value="1"/>
</dbReference>
<dbReference type="CDD" id="cd02846">
    <property type="entry name" value="PAZ_argonaute_like"/>
    <property type="match status" value="1"/>
</dbReference>
<protein>
    <submittedName>
        <fullName evidence="5">Piwi domain-containing protein</fullName>
    </submittedName>
</protein>
<accession>A0A0N4Z0P6</accession>
<dbReference type="STRING" id="131310.A0A0N4Z0P6"/>
<sequence>MSVVTSLKKKDNTVLTEKKVEQLSNIEIFKSEGLIVDTDPDYCAKKAPGKLGKKINLFTNFFGLKPTNTVGTKVYQYEIEISKVFENGKTAIINKKREVGSKTNDYFEQISKQSLINLWAAFGKVLENHDLGEYTGAITDFNRLLYLLNPIHSKFTTVENPKEVFSLTLEKHEFPEKINEKEIEGVAKIVYNLKFTTSFDPYDSLFSNDILDRDGFQYLALLTSMKVSLDKMGASIYENGKNFLKDPKMYGFEEPPKLNDGKYLGVGLQKTIRLMEGQSNNAGIALSIDIKKAAFHDSITLDKKFDELLSVQRGHNTVKLPFSGSNAQKVINNIKGLACHLTHLKDKTKTIIVSGISTETPDKKIIDVDGKKVNVAQYYQTKYNITLKRKDLPLVEQKTIFNKEKRISYYPMELLMIAPYQRVKQKAQTPEQISSMIKECATAPKKRLNEIHNLFASLQLVNNEYLKQAKIVVENKVLSAPARQLKPPTLITGNQKFLEIRNENGTWDLGRNEQFNIPSKIDNWCVVLIEGKGKWDVRMNDAKLFVDKYIQCAKMRGIKISACAEISTCPPIEQKLKELFDYLKKYDTGFVLFMTPDSVTYLHNMIKLYERETGIPTQDLKHSTVSKIIQKNQFKTLENIILKSNVKSGGHNYDLKNVIKGDRLILGIGFNHTMASEADSLSVVGYAANTRKTPSEFAGDFEYVQFSRDGQIKFYENIIKNCVQNFKSTRGIIPKEFLIYRTSGSEGRYNDYCTFDIPYIRKKLQEFAPGAKFAFVVIEKGHNIRFFKDKIIATDKAPLQNISPGSVIDQGVTNPKLCEFYLTTHSGLQGTAKTPRYTILYDNMNLSMDELQGVTNCLAYGYQIVNLPTSLPAPIYIANQYAERGRNLLNANNHKIGQKIILSDEKQATKVLAYATSKFNNLRINA</sequence>
<organism evidence="4 5">
    <name type="scientific">Parastrongyloides trichosuri</name>
    <name type="common">Possum-specific nematode worm</name>
    <dbReference type="NCBI Taxonomy" id="131310"/>
    <lineage>
        <taxon>Eukaryota</taxon>
        <taxon>Metazoa</taxon>
        <taxon>Ecdysozoa</taxon>
        <taxon>Nematoda</taxon>
        <taxon>Chromadorea</taxon>
        <taxon>Rhabditida</taxon>
        <taxon>Tylenchina</taxon>
        <taxon>Panagrolaimomorpha</taxon>
        <taxon>Strongyloidoidea</taxon>
        <taxon>Strongyloididae</taxon>
        <taxon>Parastrongyloides</taxon>
    </lineage>
</organism>
<dbReference type="Pfam" id="PF02171">
    <property type="entry name" value="Piwi"/>
    <property type="match status" value="1"/>
</dbReference>
<dbReference type="Gene3D" id="3.30.420.10">
    <property type="entry name" value="Ribonuclease H-like superfamily/Ribonuclease H"/>
    <property type="match status" value="1"/>
</dbReference>
<name>A0A0N4Z0P6_PARTI</name>
<keyword evidence="4" id="KW-1185">Reference proteome</keyword>
<evidence type="ECO:0000313" key="5">
    <source>
        <dbReference type="WBParaSite" id="PTRK_0000027600.1"/>
    </source>
</evidence>
<dbReference type="SUPFAM" id="SSF53098">
    <property type="entry name" value="Ribonuclease H-like"/>
    <property type="match status" value="1"/>
</dbReference>
<dbReference type="InterPro" id="IPR036397">
    <property type="entry name" value="RNaseH_sf"/>
</dbReference>
<dbReference type="AlphaFoldDB" id="A0A0N4Z0P6"/>
<dbReference type="InterPro" id="IPR036085">
    <property type="entry name" value="PAZ_dom_sf"/>
</dbReference>
<dbReference type="SUPFAM" id="SSF101690">
    <property type="entry name" value="PAZ domain"/>
    <property type="match status" value="1"/>
</dbReference>
<dbReference type="PROSITE" id="PS50821">
    <property type="entry name" value="PAZ"/>
    <property type="match status" value="1"/>
</dbReference>
<dbReference type="SMART" id="SM00950">
    <property type="entry name" value="Piwi"/>
    <property type="match status" value="1"/>
</dbReference>
<dbReference type="Pfam" id="PF16487">
    <property type="entry name" value="ArgoMid"/>
    <property type="match status" value="1"/>
</dbReference>
<evidence type="ECO:0000259" key="2">
    <source>
        <dbReference type="PROSITE" id="PS50821"/>
    </source>
</evidence>
<feature type="domain" description="Piwi" evidence="3">
    <location>
        <begin position="589"/>
        <end position="890"/>
    </location>
</feature>
<feature type="domain" description="PAZ" evidence="2">
    <location>
        <begin position="317"/>
        <end position="419"/>
    </location>
</feature>
<dbReference type="Gene3D" id="3.40.50.2300">
    <property type="match status" value="1"/>
</dbReference>
<dbReference type="InterPro" id="IPR003165">
    <property type="entry name" value="Piwi"/>
</dbReference>
<dbReference type="PANTHER" id="PTHR22891">
    <property type="entry name" value="EUKARYOTIC TRANSLATION INITIATION FACTOR 2C"/>
    <property type="match status" value="1"/>
</dbReference>
<proteinExistence type="inferred from homology"/>
<dbReference type="GO" id="GO:0003723">
    <property type="term" value="F:RNA binding"/>
    <property type="evidence" value="ECO:0007669"/>
    <property type="project" value="InterPro"/>
</dbReference>
<evidence type="ECO:0000313" key="4">
    <source>
        <dbReference type="Proteomes" id="UP000038045"/>
    </source>
</evidence>
<dbReference type="InterPro" id="IPR012337">
    <property type="entry name" value="RNaseH-like_sf"/>
</dbReference>
<dbReference type="InterPro" id="IPR003100">
    <property type="entry name" value="PAZ_dom"/>
</dbReference>
<dbReference type="PROSITE" id="PS50822">
    <property type="entry name" value="PIWI"/>
    <property type="match status" value="1"/>
</dbReference>
<dbReference type="Proteomes" id="UP000038045">
    <property type="component" value="Unplaced"/>
</dbReference>
<comment type="similarity">
    <text evidence="1">Belongs to the argonaute family.</text>
</comment>
<dbReference type="Gene3D" id="2.170.260.10">
    <property type="entry name" value="paz domain"/>
    <property type="match status" value="1"/>
</dbReference>
<evidence type="ECO:0000259" key="3">
    <source>
        <dbReference type="PROSITE" id="PS50822"/>
    </source>
</evidence>
<dbReference type="WBParaSite" id="PTRK_0000027600.1">
    <property type="protein sequence ID" value="PTRK_0000027600.1"/>
    <property type="gene ID" value="PTRK_0000027600"/>
</dbReference>
<dbReference type="Pfam" id="PF02170">
    <property type="entry name" value="PAZ"/>
    <property type="match status" value="1"/>
</dbReference>
<reference evidence="5" key="1">
    <citation type="submission" date="2017-02" db="UniProtKB">
        <authorList>
            <consortium name="WormBaseParasite"/>
        </authorList>
    </citation>
    <scope>IDENTIFICATION</scope>
</reference>